<sequence>MGCCETKNKNLIIVEDKIKEYIEQGNLSSLRSIHALITKSDKDFDINTILYPIDETLSVCPLGLSLLLGHADIFKAILQEMNGDFSLMESQFSEAETSGLSIICLNNYLVLLQVYLPLFLNSKKEQNLSPKTKNTRQTIYLDAKEELEQILPCTYTPIQLAVENGHISIVNLLRSFVCSLNLIPSEIDLNYIEENTGNNSALIACKENDFKMIKFLHCQCQADFNIVNNFSENAINILAIGSKNKCVETFKCLEYLIEKIQVDLVYNYQETLMMLEEPEALGYFEKKLCENGINVTKKDLELQGMVKPQKKTVCVANETGNRFTFTRIFPELIKTPKESMLSSDNFA</sequence>
<reference evidence="1 2" key="1">
    <citation type="submission" date="2016-11" db="EMBL/GenBank/DDBJ databases">
        <title>The macronuclear genome of Stentor coeruleus: a giant cell with tiny introns.</title>
        <authorList>
            <person name="Slabodnick M."/>
            <person name="Ruby J.G."/>
            <person name="Reiff S.B."/>
            <person name="Swart E.C."/>
            <person name="Gosai S."/>
            <person name="Prabakaran S."/>
            <person name="Witkowska E."/>
            <person name="Larue G.E."/>
            <person name="Fisher S."/>
            <person name="Freeman R.M."/>
            <person name="Gunawardena J."/>
            <person name="Chu W."/>
            <person name="Stover N.A."/>
            <person name="Gregory B.D."/>
            <person name="Nowacki M."/>
            <person name="Derisi J."/>
            <person name="Roy S.W."/>
            <person name="Marshall W.F."/>
            <person name="Sood P."/>
        </authorList>
    </citation>
    <scope>NUCLEOTIDE SEQUENCE [LARGE SCALE GENOMIC DNA]</scope>
    <source>
        <strain evidence="1">WM001</strain>
    </source>
</reference>
<dbReference type="SUPFAM" id="SSF48403">
    <property type="entry name" value="Ankyrin repeat"/>
    <property type="match status" value="1"/>
</dbReference>
<dbReference type="InterPro" id="IPR036770">
    <property type="entry name" value="Ankyrin_rpt-contain_sf"/>
</dbReference>
<proteinExistence type="predicted"/>
<gene>
    <name evidence="1" type="ORF">SteCoe_14556</name>
</gene>
<dbReference type="EMBL" id="MPUH01000272">
    <property type="protein sequence ID" value="OMJ84332.1"/>
    <property type="molecule type" value="Genomic_DNA"/>
</dbReference>
<dbReference type="Gene3D" id="1.25.40.20">
    <property type="entry name" value="Ankyrin repeat-containing domain"/>
    <property type="match status" value="1"/>
</dbReference>
<accession>A0A1R2C5M8</accession>
<dbReference type="AlphaFoldDB" id="A0A1R2C5M8"/>
<keyword evidence="2" id="KW-1185">Reference proteome</keyword>
<evidence type="ECO:0000313" key="2">
    <source>
        <dbReference type="Proteomes" id="UP000187209"/>
    </source>
</evidence>
<comment type="caution">
    <text evidence="1">The sequence shown here is derived from an EMBL/GenBank/DDBJ whole genome shotgun (WGS) entry which is preliminary data.</text>
</comment>
<name>A0A1R2C5M8_9CILI</name>
<dbReference type="Proteomes" id="UP000187209">
    <property type="component" value="Unassembled WGS sequence"/>
</dbReference>
<organism evidence="1 2">
    <name type="scientific">Stentor coeruleus</name>
    <dbReference type="NCBI Taxonomy" id="5963"/>
    <lineage>
        <taxon>Eukaryota</taxon>
        <taxon>Sar</taxon>
        <taxon>Alveolata</taxon>
        <taxon>Ciliophora</taxon>
        <taxon>Postciliodesmatophora</taxon>
        <taxon>Heterotrichea</taxon>
        <taxon>Heterotrichida</taxon>
        <taxon>Stentoridae</taxon>
        <taxon>Stentor</taxon>
    </lineage>
</organism>
<dbReference type="SMART" id="SM00248">
    <property type="entry name" value="ANK"/>
    <property type="match status" value="2"/>
</dbReference>
<evidence type="ECO:0000313" key="1">
    <source>
        <dbReference type="EMBL" id="OMJ84332.1"/>
    </source>
</evidence>
<protein>
    <submittedName>
        <fullName evidence="1">Uncharacterized protein</fullName>
    </submittedName>
</protein>
<dbReference type="InterPro" id="IPR002110">
    <property type="entry name" value="Ankyrin_rpt"/>
</dbReference>